<name>K1Q5I9_MAGGI</name>
<dbReference type="HOGENOM" id="CLU_2778324_0_0_1"/>
<accession>K1Q5I9</accession>
<dbReference type="EMBL" id="JH819020">
    <property type="protein sequence ID" value="EKC29158.1"/>
    <property type="molecule type" value="Genomic_DNA"/>
</dbReference>
<sequence length="69" mass="7647">MTISFAGVPGLETRVAFKIMLKGGYFIIQKLFTTTIIITMDTTTTTTTGGGIMDGDPWMIRKEKLTKRT</sequence>
<organism evidence="1">
    <name type="scientific">Magallana gigas</name>
    <name type="common">Pacific oyster</name>
    <name type="synonym">Crassostrea gigas</name>
    <dbReference type="NCBI Taxonomy" id="29159"/>
    <lineage>
        <taxon>Eukaryota</taxon>
        <taxon>Metazoa</taxon>
        <taxon>Spiralia</taxon>
        <taxon>Lophotrochozoa</taxon>
        <taxon>Mollusca</taxon>
        <taxon>Bivalvia</taxon>
        <taxon>Autobranchia</taxon>
        <taxon>Pteriomorphia</taxon>
        <taxon>Ostreida</taxon>
        <taxon>Ostreoidea</taxon>
        <taxon>Ostreidae</taxon>
        <taxon>Magallana</taxon>
    </lineage>
</organism>
<protein>
    <submittedName>
        <fullName evidence="1">Uncharacterized protein</fullName>
    </submittedName>
</protein>
<reference evidence="1" key="1">
    <citation type="journal article" date="2012" name="Nature">
        <title>The oyster genome reveals stress adaptation and complexity of shell formation.</title>
        <authorList>
            <person name="Zhang G."/>
            <person name="Fang X."/>
            <person name="Guo X."/>
            <person name="Li L."/>
            <person name="Luo R."/>
            <person name="Xu F."/>
            <person name="Yang P."/>
            <person name="Zhang L."/>
            <person name="Wang X."/>
            <person name="Qi H."/>
            <person name="Xiong Z."/>
            <person name="Que H."/>
            <person name="Xie Y."/>
            <person name="Holland P.W."/>
            <person name="Paps J."/>
            <person name="Zhu Y."/>
            <person name="Wu F."/>
            <person name="Chen Y."/>
            <person name="Wang J."/>
            <person name="Peng C."/>
            <person name="Meng J."/>
            <person name="Yang L."/>
            <person name="Liu J."/>
            <person name="Wen B."/>
            <person name="Zhang N."/>
            <person name="Huang Z."/>
            <person name="Zhu Q."/>
            <person name="Feng Y."/>
            <person name="Mount A."/>
            <person name="Hedgecock D."/>
            <person name="Xu Z."/>
            <person name="Liu Y."/>
            <person name="Domazet-Loso T."/>
            <person name="Du Y."/>
            <person name="Sun X."/>
            <person name="Zhang S."/>
            <person name="Liu B."/>
            <person name="Cheng P."/>
            <person name="Jiang X."/>
            <person name="Li J."/>
            <person name="Fan D."/>
            <person name="Wang W."/>
            <person name="Fu W."/>
            <person name="Wang T."/>
            <person name="Wang B."/>
            <person name="Zhang J."/>
            <person name="Peng Z."/>
            <person name="Li Y."/>
            <person name="Li N."/>
            <person name="Wang J."/>
            <person name="Chen M."/>
            <person name="He Y."/>
            <person name="Tan F."/>
            <person name="Song X."/>
            <person name="Zheng Q."/>
            <person name="Huang R."/>
            <person name="Yang H."/>
            <person name="Du X."/>
            <person name="Chen L."/>
            <person name="Yang M."/>
            <person name="Gaffney P.M."/>
            <person name="Wang S."/>
            <person name="Luo L."/>
            <person name="She Z."/>
            <person name="Ming Y."/>
            <person name="Huang W."/>
            <person name="Zhang S."/>
            <person name="Huang B."/>
            <person name="Zhang Y."/>
            <person name="Qu T."/>
            <person name="Ni P."/>
            <person name="Miao G."/>
            <person name="Wang J."/>
            <person name="Wang Q."/>
            <person name="Steinberg C.E."/>
            <person name="Wang H."/>
            <person name="Li N."/>
            <person name="Qian L."/>
            <person name="Zhang G."/>
            <person name="Li Y."/>
            <person name="Yang H."/>
            <person name="Liu X."/>
            <person name="Wang J."/>
            <person name="Yin Y."/>
            <person name="Wang J."/>
        </authorList>
    </citation>
    <scope>NUCLEOTIDE SEQUENCE [LARGE SCALE GENOMIC DNA]</scope>
    <source>
        <strain evidence="1">05x7-T-G4-1.051#20</strain>
    </source>
</reference>
<dbReference type="AlphaFoldDB" id="K1Q5I9"/>
<dbReference type="InParanoid" id="K1Q5I9"/>
<gene>
    <name evidence="1" type="ORF">CGI_10024280</name>
</gene>
<proteinExistence type="predicted"/>
<evidence type="ECO:0000313" key="1">
    <source>
        <dbReference type="EMBL" id="EKC29158.1"/>
    </source>
</evidence>